<evidence type="ECO:0000256" key="1">
    <source>
        <dbReference type="ARBA" id="ARBA00005323"/>
    </source>
</evidence>
<dbReference type="GO" id="GO:0043876">
    <property type="term" value="F:D-threonine aldolase activity"/>
    <property type="evidence" value="ECO:0007669"/>
    <property type="project" value="UniProtKB-EC"/>
</dbReference>
<proteinExistence type="inferred from homology"/>
<dbReference type="Proteomes" id="UP000316213">
    <property type="component" value="Unassembled WGS sequence"/>
</dbReference>
<keyword evidence="2 4" id="KW-0456">Lyase</keyword>
<dbReference type="Gene3D" id="2.40.37.20">
    <property type="entry name" value="D-serine dehydratase-like domain"/>
    <property type="match status" value="1"/>
</dbReference>
<dbReference type="Gene3D" id="3.20.20.10">
    <property type="entry name" value="Alanine racemase"/>
    <property type="match status" value="2"/>
</dbReference>
<dbReference type="PANTHER" id="PTHR28004">
    <property type="entry name" value="ZGC:162816-RELATED"/>
    <property type="match status" value="1"/>
</dbReference>
<dbReference type="InterPro" id="IPR042208">
    <property type="entry name" value="D-ser_dehydrat-like_sf"/>
</dbReference>
<evidence type="ECO:0000259" key="3">
    <source>
        <dbReference type="SMART" id="SM01119"/>
    </source>
</evidence>
<dbReference type="InterPro" id="IPR026956">
    <property type="entry name" value="D-ser_dehydrat-like_dom"/>
</dbReference>
<evidence type="ECO:0000313" key="5">
    <source>
        <dbReference type="Proteomes" id="UP000316213"/>
    </source>
</evidence>
<name>A0A5C6A8G7_9BACT</name>
<evidence type="ECO:0000256" key="2">
    <source>
        <dbReference type="ARBA" id="ARBA00023239"/>
    </source>
</evidence>
<protein>
    <submittedName>
        <fullName evidence="4">D-threonine aldolase</fullName>
        <ecNumber evidence="4">4.1.2.42</ecNumber>
    </submittedName>
</protein>
<dbReference type="InterPro" id="IPR001608">
    <property type="entry name" value="Ala_racemase_N"/>
</dbReference>
<gene>
    <name evidence="4" type="ORF">Pla100_27790</name>
</gene>
<dbReference type="InterPro" id="IPR029066">
    <property type="entry name" value="PLP-binding_barrel"/>
</dbReference>
<dbReference type="Pfam" id="PF14031">
    <property type="entry name" value="D-ser_dehydrat"/>
    <property type="match status" value="1"/>
</dbReference>
<dbReference type="PANTHER" id="PTHR28004:SF2">
    <property type="entry name" value="D-SERINE DEHYDRATASE"/>
    <property type="match status" value="1"/>
</dbReference>
<accession>A0A5C6A8G7</accession>
<dbReference type="SUPFAM" id="SSF51419">
    <property type="entry name" value="PLP-binding barrel"/>
    <property type="match status" value="2"/>
</dbReference>
<reference evidence="4 5" key="1">
    <citation type="submission" date="2019-02" db="EMBL/GenBank/DDBJ databases">
        <title>Deep-cultivation of Planctomycetes and their phenomic and genomic characterization uncovers novel biology.</title>
        <authorList>
            <person name="Wiegand S."/>
            <person name="Jogler M."/>
            <person name="Boedeker C."/>
            <person name="Pinto D."/>
            <person name="Vollmers J."/>
            <person name="Rivas-Marin E."/>
            <person name="Kohn T."/>
            <person name="Peeters S.H."/>
            <person name="Heuer A."/>
            <person name="Rast P."/>
            <person name="Oberbeckmann S."/>
            <person name="Bunk B."/>
            <person name="Jeske O."/>
            <person name="Meyerdierks A."/>
            <person name="Storesund J.E."/>
            <person name="Kallscheuer N."/>
            <person name="Luecker S."/>
            <person name="Lage O.M."/>
            <person name="Pohl T."/>
            <person name="Merkel B.J."/>
            <person name="Hornburger P."/>
            <person name="Mueller R.-W."/>
            <person name="Bruemmer F."/>
            <person name="Labrenz M."/>
            <person name="Spormann A.M."/>
            <person name="Op Den Camp H."/>
            <person name="Overmann J."/>
            <person name="Amann R."/>
            <person name="Jetten M.S.M."/>
            <person name="Mascher T."/>
            <person name="Medema M.H."/>
            <person name="Devos D.P."/>
            <person name="Kaster A.-K."/>
            <person name="Ovreas L."/>
            <person name="Rohde M."/>
            <person name="Galperin M.Y."/>
            <person name="Jogler C."/>
        </authorList>
    </citation>
    <scope>NUCLEOTIDE SEQUENCE [LARGE SCALE GENOMIC DNA]</scope>
    <source>
        <strain evidence="4 5">Pla100</strain>
    </source>
</reference>
<dbReference type="GO" id="GO:0036088">
    <property type="term" value="P:D-serine catabolic process"/>
    <property type="evidence" value="ECO:0007669"/>
    <property type="project" value="TreeGrafter"/>
</dbReference>
<comment type="caution">
    <text evidence="4">The sequence shown here is derived from an EMBL/GenBank/DDBJ whole genome shotgun (WGS) entry which is preliminary data.</text>
</comment>
<evidence type="ECO:0000313" key="4">
    <source>
        <dbReference type="EMBL" id="TWT96302.1"/>
    </source>
</evidence>
<dbReference type="EC" id="4.1.2.42" evidence="4"/>
<dbReference type="Pfam" id="PF01168">
    <property type="entry name" value="Ala_racemase_N"/>
    <property type="match status" value="1"/>
</dbReference>
<organism evidence="4 5">
    <name type="scientific">Neorhodopirellula pilleata</name>
    <dbReference type="NCBI Taxonomy" id="2714738"/>
    <lineage>
        <taxon>Bacteria</taxon>
        <taxon>Pseudomonadati</taxon>
        <taxon>Planctomycetota</taxon>
        <taxon>Planctomycetia</taxon>
        <taxon>Pirellulales</taxon>
        <taxon>Pirellulaceae</taxon>
        <taxon>Neorhodopirellula</taxon>
    </lineage>
</organism>
<keyword evidence="5" id="KW-1185">Reference proteome</keyword>
<dbReference type="RefSeq" id="WP_231603032.1">
    <property type="nucleotide sequence ID" value="NZ_SJPM01000005.1"/>
</dbReference>
<comment type="similarity">
    <text evidence="1">Belongs to the DSD1 family.</text>
</comment>
<dbReference type="AlphaFoldDB" id="A0A5C6A8G7"/>
<dbReference type="SMART" id="SM01119">
    <property type="entry name" value="D-ser_dehydrat"/>
    <property type="match status" value="1"/>
</dbReference>
<dbReference type="EMBL" id="SJPM01000005">
    <property type="protein sequence ID" value="TWT96302.1"/>
    <property type="molecule type" value="Genomic_DNA"/>
</dbReference>
<dbReference type="InterPro" id="IPR051466">
    <property type="entry name" value="D-amino_acid_metab_enzyme"/>
</dbReference>
<feature type="domain" description="D-serine dehydratase-like" evidence="3">
    <location>
        <begin position="293"/>
        <end position="390"/>
    </location>
</feature>
<dbReference type="GO" id="GO:0008721">
    <property type="term" value="F:D-serine ammonia-lyase activity"/>
    <property type="evidence" value="ECO:0007669"/>
    <property type="project" value="TreeGrafter"/>
</dbReference>
<sequence>MSDRPWYEIDLPEQLMSPSILVYPDRIDENLCRMIALVGNVDQWRPHVKTHKLPQVVTMKRRLGITRFKAATIAEAEMTATAGGEDVLLAYPIVGPNIERLLNLIDAFPATKFSALVDDHETLRRIDEHAQRRGVRVSLMLDLDVGMHRTGFPLSASGTGFSSSASGTDFSSSASGTGSSSSAAGIDRALRFYESMIDRPGIHALGLHAYDGHIHESDPNTLRSTIEEAFAPLWQLRDRIVAAGHPSPKLVLAGTPTSRHLAEIGDVEVGAGTTVLWDAGQPRLSPDLDFTPAAVVVARVVSRPSTSDANRTGNGLLCLDLGHKAVASEMPAPRVAWLNLPDAVEVMHSEEHLVVQSPAAGSIPVGTLLYGLPTHICPTMALHQDVGVVRDRRVVERWNVVARDRRIRF</sequence>